<feature type="region of interest" description="Disordered" evidence="1">
    <location>
        <begin position="1"/>
        <end position="72"/>
    </location>
</feature>
<organism evidence="2 3">
    <name type="scientific">Saguinus oedipus</name>
    <name type="common">Cotton-top tamarin</name>
    <name type="synonym">Oedipomidas oedipus</name>
    <dbReference type="NCBI Taxonomy" id="9490"/>
    <lineage>
        <taxon>Eukaryota</taxon>
        <taxon>Metazoa</taxon>
        <taxon>Chordata</taxon>
        <taxon>Craniata</taxon>
        <taxon>Vertebrata</taxon>
        <taxon>Euteleostomi</taxon>
        <taxon>Mammalia</taxon>
        <taxon>Eutheria</taxon>
        <taxon>Euarchontoglires</taxon>
        <taxon>Primates</taxon>
        <taxon>Haplorrhini</taxon>
        <taxon>Platyrrhini</taxon>
        <taxon>Cebidae</taxon>
        <taxon>Callitrichinae</taxon>
        <taxon>Saguinus</taxon>
    </lineage>
</organism>
<evidence type="ECO:0000313" key="3">
    <source>
        <dbReference type="Proteomes" id="UP001266305"/>
    </source>
</evidence>
<keyword evidence="3" id="KW-1185">Reference proteome</keyword>
<dbReference type="EMBL" id="JASSZA010000016">
    <property type="protein sequence ID" value="KAK2090951.1"/>
    <property type="molecule type" value="Genomic_DNA"/>
</dbReference>
<evidence type="ECO:0000313" key="2">
    <source>
        <dbReference type="EMBL" id="KAK2090951.1"/>
    </source>
</evidence>
<comment type="caution">
    <text evidence="2">The sequence shown here is derived from an EMBL/GenBank/DDBJ whole genome shotgun (WGS) entry which is preliminary data.</text>
</comment>
<sequence>MQKLIVGLQEKRTRSPLPPRARKEDHRDAAPSAVLEQPEQPQPRPPGCGIVRGAGSEWNPKHSSRPLHLRPGLGGCSLSRRASWAMAAAALVSGTHLGRALALRPGHPTLPRACPVTGLALPWVLGPETEWCGR</sequence>
<protein>
    <submittedName>
        <fullName evidence="2">Uncharacterized protein</fullName>
    </submittedName>
</protein>
<evidence type="ECO:0000256" key="1">
    <source>
        <dbReference type="SAM" id="MobiDB-lite"/>
    </source>
</evidence>
<name>A0ABQ9U2C1_SAGOE</name>
<dbReference type="Proteomes" id="UP001266305">
    <property type="component" value="Unassembled WGS sequence"/>
</dbReference>
<reference evidence="2 3" key="1">
    <citation type="submission" date="2023-05" db="EMBL/GenBank/DDBJ databases">
        <title>B98-5 Cell Line De Novo Hybrid Assembly: An Optical Mapping Approach.</title>
        <authorList>
            <person name="Kananen K."/>
            <person name="Auerbach J.A."/>
            <person name="Kautto E."/>
            <person name="Blachly J.S."/>
        </authorList>
    </citation>
    <scope>NUCLEOTIDE SEQUENCE [LARGE SCALE GENOMIC DNA]</scope>
    <source>
        <strain evidence="2">B95-8</strain>
        <tissue evidence="2">Cell line</tissue>
    </source>
</reference>
<accession>A0ABQ9U2C1</accession>
<proteinExistence type="predicted"/>
<gene>
    <name evidence="2" type="ORF">P7K49_030235</name>
</gene>